<name>A0A9W6WFM6_9STRA</name>
<evidence type="ECO:0000313" key="2">
    <source>
        <dbReference type="Proteomes" id="UP001165083"/>
    </source>
</evidence>
<accession>A0A9W6WFM6</accession>
<gene>
    <name evidence="1" type="ORF">Plil01_000151100</name>
</gene>
<dbReference type="OrthoDB" id="105464at2759"/>
<dbReference type="EMBL" id="BSXW01000053">
    <property type="protein sequence ID" value="GMF10736.1"/>
    <property type="molecule type" value="Genomic_DNA"/>
</dbReference>
<dbReference type="AlphaFoldDB" id="A0A9W6WFM6"/>
<evidence type="ECO:0000313" key="1">
    <source>
        <dbReference type="EMBL" id="GMF10736.1"/>
    </source>
</evidence>
<keyword evidence="2" id="KW-1185">Reference proteome</keyword>
<protein>
    <submittedName>
        <fullName evidence="1">Unnamed protein product</fullName>
    </submittedName>
</protein>
<organism evidence="1 2">
    <name type="scientific">Phytophthora lilii</name>
    <dbReference type="NCBI Taxonomy" id="2077276"/>
    <lineage>
        <taxon>Eukaryota</taxon>
        <taxon>Sar</taxon>
        <taxon>Stramenopiles</taxon>
        <taxon>Oomycota</taxon>
        <taxon>Peronosporomycetes</taxon>
        <taxon>Peronosporales</taxon>
        <taxon>Peronosporaceae</taxon>
        <taxon>Phytophthora</taxon>
    </lineage>
</organism>
<comment type="caution">
    <text evidence="1">The sequence shown here is derived from an EMBL/GenBank/DDBJ whole genome shotgun (WGS) entry which is preliminary data.</text>
</comment>
<sequence length="154" mass="17150">MLDKKNPEAAMISALMPRYGIDELTQMISAAKGKPATKDIATKLQTEQMRVWASNERSADYVFITFQSGRGKTGEKLFTDPKFYDWAKYVGMINKQNPEAAMISTLMSHYSDDALSTMMIAAKRVRNTKSIATKLQAELMKGWASTGKSLLPSI</sequence>
<proteinExistence type="predicted"/>
<reference evidence="1" key="1">
    <citation type="submission" date="2023-04" db="EMBL/GenBank/DDBJ databases">
        <title>Phytophthora lilii NBRC 32176.</title>
        <authorList>
            <person name="Ichikawa N."/>
            <person name="Sato H."/>
            <person name="Tonouchi N."/>
        </authorList>
    </citation>
    <scope>NUCLEOTIDE SEQUENCE</scope>
    <source>
        <strain evidence="1">NBRC 32176</strain>
    </source>
</reference>
<dbReference type="Proteomes" id="UP001165083">
    <property type="component" value="Unassembled WGS sequence"/>
</dbReference>